<dbReference type="SUPFAM" id="SSF47616">
    <property type="entry name" value="GST C-terminal domain-like"/>
    <property type="match status" value="1"/>
</dbReference>
<protein>
    <recommendedName>
        <fullName evidence="8">Glutathione S-transferase</fullName>
    </recommendedName>
</protein>
<evidence type="ECO:0000313" key="7">
    <source>
        <dbReference type="Proteomes" id="UP000176634"/>
    </source>
</evidence>
<evidence type="ECO:0000259" key="4">
    <source>
        <dbReference type="PROSITE" id="PS50404"/>
    </source>
</evidence>
<comment type="caution">
    <text evidence="6">The sequence shown here is derived from an EMBL/GenBank/DDBJ whole genome shotgun (WGS) entry which is preliminary data.</text>
</comment>
<accession>A0A1F6P890</accession>
<dbReference type="EMBL" id="MFRA01000008">
    <property type="protein sequence ID" value="OGH92154.1"/>
    <property type="molecule type" value="Genomic_DNA"/>
</dbReference>
<dbReference type="InterPro" id="IPR004046">
    <property type="entry name" value="GST_C"/>
</dbReference>
<dbReference type="CDD" id="cd03046">
    <property type="entry name" value="GST_N_GTT1_like"/>
    <property type="match status" value="1"/>
</dbReference>
<evidence type="ECO:0000256" key="1">
    <source>
        <dbReference type="ARBA" id="ARBA00007409"/>
    </source>
</evidence>
<dbReference type="Proteomes" id="UP000176634">
    <property type="component" value="Unassembled WGS sequence"/>
</dbReference>
<dbReference type="SFLD" id="SFLDG00358">
    <property type="entry name" value="Main_(cytGST)"/>
    <property type="match status" value="1"/>
</dbReference>
<comment type="similarity">
    <text evidence="1 3">Belongs to the GST superfamily.</text>
</comment>
<name>A0A1F6P890_9BACT</name>
<dbReference type="Gene3D" id="3.40.30.10">
    <property type="entry name" value="Glutaredoxin"/>
    <property type="match status" value="1"/>
</dbReference>
<evidence type="ECO:0000256" key="3">
    <source>
        <dbReference type="RuleBase" id="RU003494"/>
    </source>
</evidence>
<dbReference type="SFLD" id="SFLDG01150">
    <property type="entry name" value="Main.1:_Beta-like"/>
    <property type="match status" value="1"/>
</dbReference>
<dbReference type="PANTHER" id="PTHR44051:SF8">
    <property type="entry name" value="GLUTATHIONE S-TRANSFERASE GSTA"/>
    <property type="match status" value="1"/>
</dbReference>
<dbReference type="Gene3D" id="1.20.1050.10">
    <property type="match status" value="1"/>
</dbReference>
<proteinExistence type="inferred from homology"/>
<dbReference type="InterPro" id="IPR036249">
    <property type="entry name" value="Thioredoxin-like_sf"/>
</dbReference>
<dbReference type="InterPro" id="IPR010987">
    <property type="entry name" value="Glutathione-S-Trfase_C-like"/>
</dbReference>
<dbReference type="InterPro" id="IPR036282">
    <property type="entry name" value="Glutathione-S-Trfase_C_sf"/>
</dbReference>
<feature type="domain" description="GST C-terminal" evidence="5">
    <location>
        <begin position="85"/>
        <end position="199"/>
    </location>
</feature>
<gene>
    <name evidence="6" type="ORF">A2563_01040</name>
</gene>
<dbReference type="InterPro" id="IPR004045">
    <property type="entry name" value="Glutathione_S-Trfase_N"/>
</dbReference>
<evidence type="ECO:0000256" key="2">
    <source>
        <dbReference type="ARBA" id="ARBA00022679"/>
    </source>
</evidence>
<dbReference type="PROSITE" id="PS50404">
    <property type="entry name" value="GST_NTER"/>
    <property type="match status" value="1"/>
</dbReference>
<organism evidence="6 7">
    <name type="scientific">Candidatus Magasanikbacteria bacterium RIFOXYD1_FULL_40_23</name>
    <dbReference type="NCBI Taxonomy" id="1798705"/>
    <lineage>
        <taxon>Bacteria</taxon>
        <taxon>Candidatus Magasanikiibacteriota</taxon>
    </lineage>
</organism>
<dbReference type="FunFam" id="3.40.30.10:FF:000039">
    <property type="entry name" value="Glutathione S-transferase domain"/>
    <property type="match status" value="1"/>
</dbReference>
<evidence type="ECO:0000313" key="6">
    <source>
        <dbReference type="EMBL" id="OGH92154.1"/>
    </source>
</evidence>
<feature type="domain" description="GST N-terminal" evidence="4">
    <location>
        <begin position="1"/>
        <end position="80"/>
    </location>
</feature>
<dbReference type="Pfam" id="PF00043">
    <property type="entry name" value="GST_C"/>
    <property type="match status" value="1"/>
</dbReference>
<sequence length="199" mass="22830">MIKIYGSKRSTAFRCYWLLEELALPYETVLVDFAKGENKSSEYLKLNPNGKVPTMVDGDFVLWESLAINYYLMEKQQAVELVGNTAQEHAEVNKWNIWGVTHLNASFEPLVLQVYRKTPDSEAIKAAMEVEIPRYLSVLENHLVDKEYVALGKFTLADITLMSSMQSANFVKYDLSNYPNVMAWMARLSEREAFKKLLA</sequence>
<evidence type="ECO:0000259" key="5">
    <source>
        <dbReference type="PROSITE" id="PS50405"/>
    </source>
</evidence>
<evidence type="ECO:0008006" key="8">
    <source>
        <dbReference type="Google" id="ProtNLM"/>
    </source>
</evidence>
<dbReference type="GO" id="GO:0016740">
    <property type="term" value="F:transferase activity"/>
    <property type="evidence" value="ECO:0007669"/>
    <property type="project" value="UniProtKB-KW"/>
</dbReference>
<keyword evidence="2" id="KW-0808">Transferase</keyword>
<reference evidence="6 7" key="1">
    <citation type="journal article" date="2016" name="Nat. Commun.">
        <title>Thousands of microbial genomes shed light on interconnected biogeochemical processes in an aquifer system.</title>
        <authorList>
            <person name="Anantharaman K."/>
            <person name="Brown C.T."/>
            <person name="Hug L.A."/>
            <person name="Sharon I."/>
            <person name="Castelle C.J."/>
            <person name="Probst A.J."/>
            <person name="Thomas B.C."/>
            <person name="Singh A."/>
            <person name="Wilkins M.J."/>
            <person name="Karaoz U."/>
            <person name="Brodie E.L."/>
            <person name="Williams K.H."/>
            <person name="Hubbard S.S."/>
            <person name="Banfield J.F."/>
        </authorList>
    </citation>
    <scope>NUCLEOTIDE SEQUENCE [LARGE SCALE GENOMIC DNA]</scope>
</reference>
<dbReference type="STRING" id="1798705.A2563_01040"/>
<dbReference type="PROSITE" id="PS50405">
    <property type="entry name" value="GST_CTER"/>
    <property type="match status" value="1"/>
</dbReference>
<dbReference type="SFLD" id="SFLDS00019">
    <property type="entry name" value="Glutathione_Transferase_(cytos"/>
    <property type="match status" value="1"/>
</dbReference>
<dbReference type="PANTHER" id="PTHR44051">
    <property type="entry name" value="GLUTATHIONE S-TRANSFERASE-RELATED"/>
    <property type="match status" value="1"/>
</dbReference>
<dbReference type="Pfam" id="PF02798">
    <property type="entry name" value="GST_N"/>
    <property type="match status" value="1"/>
</dbReference>
<dbReference type="AlphaFoldDB" id="A0A1F6P890"/>
<dbReference type="SUPFAM" id="SSF52833">
    <property type="entry name" value="Thioredoxin-like"/>
    <property type="match status" value="1"/>
</dbReference>
<dbReference type="InterPro" id="IPR040079">
    <property type="entry name" value="Glutathione_S-Trfase"/>
</dbReference>